<evidence type="ECO:0000256" key="1">
    <source>
        <dbReference type="SAM" id="MobiDB-lite"/>
    </source>
</evidence>
<reference evidence="4" key="1">
    <citation type="submission" date="2016-02" db="EMBL/GenBank/DDBJ databases">
        <title>Draft genome sequence of Microdochium bolleyi, a fungal endophyte of beachgrass.</title>
        <authorList>
            <consortium name="DOE Joint Genome Institute"/>
            <person name="David A.S."/>
            <person name="May G."/>
            <person name="Haridas S."/>
            <person name="Lim J."/>
            <person name="Wang M."/>
            <person name="Labutti K."/>
            <person name="Lipzen A."/>
            <person name="Barry K."/>
            <person name="Grigoriev I.V."/>
        </authorList>
    </citation>
    <scope>NUCLEOTIDE SEQUENCE [LARGE SCALE GENOMIC DNA]</scope>
    <source>
        <strain evidence="4">J235TASD1</strain>
    </source>
</reference>
<keyword evidence="2" id="KW-1133">Transmembrane helix</keyword>
<feature type="compositionally biased region" description="Basic and acidic residues" evidence="1">
    <location>
        <begin position="178"/>
        <end position="207"/>
    </location>
</feature>
<evidence type="ECO:0000313" key="4">
    <source>
        <dbReference type="Proteomes" id="UP000070501"/>
    </source>
</evidence>
<protein>
    <submittedName>
        <fullName evidence="3">Uncharacterized protein</fullName>
    </submittedName>
</protein>
<dbReference type="AlphaFoldDB" id="A0A136JCY2"/>
<sequence>MAVATTQQNADANKSTAKCCASGFTLADSLTQPQDLADWACLARGRGTTQLVGTQSNSVMTFAATNYDSVSMHKPWTIKWARSDAASLSPSPPPLGACTSYALSTWTPGDPVNTFIAEAAPCPTQGSDSAYLGGIVYYLAIPIPIVAALIVGGSIWWCCARRRRQKREEQLATPQRLDTGESEHAGQWRDARAQGVELETRDGMKKQ</sequence>
<organism evidence="3 4">
    <name type="scientific">Microdochium bolleyi</name>
    <dbReference type="NCBI Taxonomy" id="196109"/>
    <lineage>
        <taxon>Eukaryota</taxon>
        <taxon>Fungi</taxon>
        <taxon>Dikarya</taxon>
        <taxon>Ascomycota</taxon>
        <taxon>Pezizomycotina</taxon>
        <taxon>Sordariomycetes</taxon>
        <taxon>Xylariomycetidae</taxon>
        <taxon>Xylariales</taxon>
        <taxon>Microdochiaceae</taxon>
        <taxon>Microdochium</taxon>
    </lineage>
</organism>
<keyword evidence="2" id="KW-0812">Transmembrane</keyword>
<keyword evidence="2" id="KW-0472">Membrane</keyword>
<dbReference type="EMBL" id="KQ964246">
    <property type="protein sequence ID" value="KXJ94997.1"/>
    <property type="molecule type" value="Genomic_DNA"/>
</dbReference>
<feature type="transmembrane region" description="Helical" evidence="2">
    <location>
        <begin position="135"/>
        <end position="159"/>
    </location>
</feature>
<dbReference type="Proteomes" id="UP000070501">
    <property type="component" value="Unassembled WGS sequence"/>
</dbReference>
<dbReference type="InParanoid" id="A0A136JCY2"/>
<accession>A0A136JCY2</accession>
<name>A0A136JCY2_9PEZI</name>
<proteinExistence type="predicted"/>
<evidence type="ECO:0000313" key="3">
    <source>
        <dbReference type="EMBL" id="KXJ94997.1"/>
    </source>
</evidence>
<feature type="region of interest" description="Disordered" evidence="1">
    <location>
        <begin position="168"/>
        <end position="207"/>
    </location>
</feature>
<evidence type="ECO:0000256" key="2">
    <source>
        <dbReference type="SAM" id="Phobius"/>
    </source>
</evidence>
<gene>
    <name evidence="3" type="ORF">Micbo1qcDRAFT_171432</name>
</gene>
<keyword evidence="4" id="KW-1185">Reference proteome</keyword>